<dbReference type="EMBL" id="JAHXZJ010001492">
    <property type="protein sequence ID" value="KAH0552757.1"/>
    <property type="molecule type" value="Genomic_DNA"/>
</dbReference>
<evidence type="ECO:0000313" key="10">
    <source>
        <dbReference type="Proteomes" id="UP000826195"/>
    </source>
</evidence>
<comment type="caution">
    <text evidence="9">The sequence shown here is derived from an EMBL/GenBank/DDBJ whole genome shotgun (WGS) entry which is preliminary data.</text>
</comment>
<evidence type="ECO:0000256" key="1">
    <source>
        <dbReference type="ARBA" id="ARBA00004141"/>
    </source>
</evidence>
<dbReference type="InterPro" id="IPR000337">
    <property type="entry name" value="GPCR_3"/>
</dbReference>
<keyword evidence="8" id="KW-0732">Signal</keyword>
<feature type="non-terminal residue" evidence="9">
    <location>
        <position position="700"/>
    </location>
</feature>
<dbReference type="InterPro" id="IPR050726">
    <property type="entry name" value="mGluR"/>
</dbReference>
<evidence type="ECO:0000256" key="3">
    <source>
        <dbReference type="ARBA" id="ARBA00022989"/>
    </source>
</evidence>
<dbReference type="GO" id="GO:0004930">
    <property type="term" value="F:G protein-coupled receptor activity"/>
    <property type="evidence" value="ECO:0007669"/>
    <property type="project" value="InterPro"/>
</dbReference>
<gene>
    <name evidence="9" type="ORF">KQX54_014828</name>
</gene>
<comment type="subcellular location">
    <subcellularLocation>
        <location evidence="1">Membrane</location>
        <topology evidence="1">Multi-pass membrane protein</topology>
    </subcellularLocation>
</comment>
<feature type="signal peptide" evidence="8">
    <location>
        <begin position="1"/>
        <end position="22"/>
    </location>
</feature>
<dbReference type="AlphaFoldDB" id="A0AAV7I3I7"/>
<keyword evidence="5" id="KW-0675">Receptor</keyword>
<feature type="region of interest" description="Disordered" evidence="7">
    <location>
        <begin position="209"/>
        <end position="246"/>
    </location>
</feature>
<evidence type="ECO:0000256" key="6">
    <source>
        <dbReference type="ARBA" id="ARBA00023180"/>
    </source>
</evidence>
<feature type="compositionally biased region" description="Basic and acidic residues" evidence="7">
    <location>
        <begin position="405"/>
        <end position="417"/>
    </location>
</feature>
<dbReference type="SUPFAM" id="SSF53822">
    <property type="entry name" value="Periplasmic binding protein-like I"/>
    <property type="match status" value="1"/>
</dbReference>
<keyword evidence="3" id="KW-1133">Transmembrane helix</keyword>
<evidence type="ECO:0000256" key="7">
    <source>
        <dbReference type="SAM" id="MobiDB-lite"/>
    </source>
</evidence>
<feature type="chain" id="PRO_5043933429" description="Receptor ligand binding region domain-containing protein" evidence="8">
    <location>
        <begin position="23"/>
        <end position="700"/>
    </location>
</feature>
<reference evidence="9 10" key="1">
    <citation type="journal article" date="2021" name="J. Hered.">
        <title>A chromosome-level genome assembly of the parasitoid wasp, Cotesia glomerata (Hymenoptera: Braconidae).</title>
        <authorList>
            <person name="Pinto B.J."/>
            <person name="Weis J.J."/>
            <person name="Gamble T."/>
            <person name="Ode P.J."/>
            <person name="Paul R."/>
            <person name="Zaspel J.M."/>
        </authorList>
    </citation>
    <scope>NUCLEOTIDE SEQUENCE [LARGE SCALE GENOMIC DNA]</scope>
    <source>
        <strain evidence="9">CgM1</strain>
    </source>
</reference>
<dbReference type="GO" id="GO:0016020">
    <property type="term" value="C:membrane"/>
    <property type="evidence" value="ECO:0007669"/>
    <property type="project" value="UniProtKB-SubCell"/>
</dbReference>
<proteinExistence type="predicted"/>
<evidence type="ECO:0000256" key="5">
    <source>
        <dbReference type="ARBA" id="ARBA00023170"/>
    </source>
</evidence>
<organism evidence="9 10">
    <name type="scientific">Cotesia glomerata</name>
    <name type="common">Lepidopteran parasitic wasp</name>
    <name type="synonym">Apanteles glomeratus</name>
    <dbReference type="NCBI Taxonomy" id="32391"/>
    <lineage>
        <taxon>Eukaryota</taxon>
        <taxon>Metazoa</taxon>
        <taxon>Ecdysozoa</taxon>
        <taxon>Arthropoda</taxon>
        <taxon>Hexapoda</taxon>
        <taxon>Insecta</taxon>
        <taxon>Pterygota</taxon>
        <taxon>Neoptera</taxon>
        <taxon>Endopterygota</taxon>
        <taxon>Hymenoptera</taxon>
        <taxon>Apocrita</taxon>
        <taxon>Ichneumonoidea</taxon>
        <taxon>Braconidae</taxon>
        <taxon>Microgastrinae</taxon>
        <taxon>Cotesia</taxon>
    </lineage>
</organism>
<keyword evidence="10" id="KW-1185">Reference proteome</keyword>
<feature type="compositionally biased region" description="Polar residues" evidence="7">
    <location>
        <begin position="209"/>
        <end position="218"/>
    </location>
</feature>
<accession>A0AAV7I3I7</accession>
<evidence type="ECO:0000256" key="8">
    <source>
        <dbReference type="SAM" id="SignalP"/>
    </source>
</evidence>
<dbReference type="Proteomes" id="UP000826195">
    <property type="component" value="Unassembled WGS sequence"/>
</dbReference>
<keyword evidence="6" id="KW-0325">Glycoprotein</keyword>
<name>A0AAV7I3I7_COTGL</name>
<evidence type="ECO:0000256" key="4">
    <source>
        <dbReference type="ARBA" id="ARBA00023136"/>
    </source>
</evidence>
<feature type="compositionally biased region" description="Polar residues" evidence="7">
    <location>
        <begin position="236"/>
        <end position="246"/>
    </location>
</feature>
<dbReference type="Gene3D" id="3.40.50.2300">
    <property type="match status" value="1"/>
</dbReference>
<evidence type="ECO:0000313" key="9">
    <source>
        <dbReference type="EMBL" id="KAH0552757.1"/>
    </source>
</evidence>
<keyword evidence="4" id="KW-0472">Membrane</keyword>
<keyword evidence="2" id="KW-0812">Transmembrane</keyword>
<dbReference type="PANTHER" id="PTHR24060">
    <property type="entry name" value="METABOTROPIC GLUTAMATE RECEPTOR"/>
    <property type="match status" value="1"/>
</dbReference>
<feature type="region of interest" description="Disordered" evidence="7">
    <location>
        <begin position="405"/>
        <end position="452"/>
    </location>
</feature>
<evidence type="ECO:0008006" key="11">
    <source>
        <dbReference type="Google" id="ProtNLM"/>
    </source>
</evidence>
<protein>
    <recommendedName>
        <fullName evidence="11">Receptor ligand binding region domain-containing protein</fullName>
    </recommendedName>
</protein>
<dbReference type="InterPro" id="IPR028082">
    <property type="entry name" value="Peripla_BP_I"/>
</dbReference>
<dbReference type="PRINTS" id="PR00248">
    <property type="entry name" value="GPCRMGR"/>
</dbReference>
<sequence>MQQNLIWTALAGVWIILIVSQAKEQFYYDNRTIETAINYPITHDESVSPPYDLSSSSSIALTSSPTRNSITVKSYRVNITLKTRNQIFSDTSNSSVEKIAIQTTANPSDTLNVLSYPRVNKFKTIESNPKTTHQEMTTIKTNFIEASTNILLTTPIKSSRQPHFLIQNHDNGLQVPANKITHSGSNLKSNKDKNNNGLDKHVEFRTTSEVSEMNNSGLLSLKNGESGEQNEDLSPETYTSLQDPNVSANNTLKKFKEAENEHQKQKNRVLGKVLGNLFGKLVRDKPPTSSANEKPRRNYLEAFVTSKPFGLMPSDATIWKVDKNSSNYWVSSSDYFLTNTDIDSDLIRSIPNDSDQGTDVPFTASGINEETKENNSTIFINVDESVTSRSEDSLSLLRTRENDSKENLTNVKTRDSETLGGWNNKEKLLPSNQVTDGKQLSEDKWNSGTPLSEGLSSDLLNSKGELQNSLLLNKTSTEAFNLRSLGINVTEKESPGGHFSHNNASDALKTGLDMGYYEENEFQLSNASKDSLLEAKGNSDLLVLDDTTRNWTVGSEGKSATKVPVSSKLVLKVGGSNLKKGNETNFGVIKSTQIAAETGKIKSNGNQSLATVNQWPVKHSVIVEGDLVLGGLMMVHEREDTITCGPVMPQGGVQALEAMLFTLDWLSKQQFIPGVKIGAHILDDCDKDTYGLEMAVDFIK</sequence>
<evidence type="ECO:0000256" key="2">
    <source>
        <dbReference type="ARBA" id="ARBA00022692"/>
    </source>
</evidence>